<evidence type="ECO:0000313" key="1">
    <source>
        <dbReference type="EMBL" id="GBP91832.1"/>
    </source>
</evidence>
<reference evidence="1 2" key="1">
    <citation type="journal article" date="2019" name="Commun. Biol.">
        <title>The bagworm genome reveals a unique fibroin gene that provides high tensile strength.</title>
        <authorList>
            <person name="Kono N."/>
            <person name="Nakamura H."/>
            <person name="Ohtoshi R."/>
            <person name="Tomita M."/>
            <person name="Numata K."/>
            <person name="Arakawa K."/>
        </authorList>
    </citation>
    <scope>NUCLEOTIDE SEQUENCE [LARGE SCALE GENOMIC DNA]</scope>
</reference>
<name>A0A4C1ZWI7_EUMVA</name>
<organism evidence="1 2">
    <name type="scientific">Eumeta variegata</name>
    <name type="common">Bagworm moth</name>
    <name type="synonym">Eumeta japonica</name>
    <dbReference type="NCBI Taxonomy" id="151549"/>
    <lineage>
        <taxon>Eukaryota</taxon>
        <taxon>Metazoa</taxon>
        <taxon>Ecdysozoa</taxon>
        <taxon>Arthropoda</taxon>
        <taxon>Hexapoda</taxon>
        <taxon>Insecta</taxon>
        <taxon>Pterygota</taxon>
        <taxon>Neoptera</taxon>
        <taxon>Endopterygota</taxon>
        <taxon>Lepidoptera</taxon>
        <taxon>Glossata</taxon>
        <taxon>Ditrysia</taxon>
        <taxon>Tineoidea</taxon>
        <taxon>Psychidae</taxon>
        <taxon>Oiketicinae</taxon>
        <taxon>Eumeta</taxon>
    </lineage>
</organism>
<proteinExistence type="predicted"/>
<protein>
    <submittedName>
        <fullName evidence="1">Uncharacterized protein</fullName>
    </submittedName>
</protein>
<evidence type="ECO:0000313" key="2">
    <source>
        <dbReference type="Proteomes" id="UP000299102"/>
    </source>
</evidence>
<gene>
    <name evidence="1" type="ORF">EVAR_51007_1</name>
</gene>
<dbReference type="Proteomes" id="UP000299102">
    <property type="component" value="Unassembled WGS sequence"/>
</dbReference>
<comment type="caution">
    <text evidence="1">The sequence shown here is derived from an EMBL/GenBank/DDBJ whole genome shotgun (WGS) entry which is preliminary data.</text>
</comment>
<keyword evidence="2" id="KW-1185">Reference proteome</keyword>
<sequence>MQDVRYVRYVVIFNTREIQQSQRTYRRNHSTSLELPHKSRIVGRAARAHKLRPAAYWSRWRSERELGRRAAADYRRDTRYLQACELKLKQ</sequence>
<dbReference type="AlphaFoldDB" id="A0A4C1ZWI7"/>
<dbReference type="EMBL" id="BGZK01002213">
    <property type="protein sequence ID" value="GBP91832.1"/>
    <property type="molecule type" value="Genomic_DNA"/>
</dbReference>
<accession>A0A4C1ZWI7</accession>